<name>A0A0E9W5R9_ANGAN</name>
<reference evidence="1" key="2">
    <citation type="journal article" date="2015" name="Fish Shellfish Immunol.">
        <title>Early steps in the European eel (Anguilla anguilla)-Vibrio vulnificus interaction in the gills: Role of the RtxA13 toxin.</title>
        <authorList>
            <person name="Callol A."/>
            <person name="Pajuelo D."/>
            <person name="Ebbesson L."/>
            <person name="Teles M."/>
            <person name="MacKenzie S."/>
            <person name="Amaro C."/>
        </authorList>
    </citation>
    <scope>NUCLEOTIDE SEQUENCE</scope>
</reference>
<proteinExistence type="predicted"/>
<sequence length="49" mass="5760">MNIKTDGCPIEISDRSWFKRKGKQNSCYDVLTWSLSYESFSSLSFSIFR</sequence>
<evidence type="ECO:0000313" key="1">
    <source>
        <dbReference type="EMBL" id="JAH85719.1"/>
    </source>
</evidence>
<protein>
    <submittedName>
        <fullName evidence="1">Uncharacterized protein</fullName>
    </submittedName>
</protein>
<accession>A0A0E9W5R9</accession>
<reference evidence="1" key="1">
    <citation type="submission" date="2014-11" db="EMBL/GenBank/DDBJ databases">
        <authorList>
            <person name="Amaro Gonzalez C."/>
        </authorList>
    </citation>
    <scope>NUCLEOTIDE SEQUENCE</scope>
</reference>
<dbReference type="EMBL" id="GBXM01022858">
    <property type="protein sequence ID" value="JAH85719.1"/>
    <property type="molecule type" value="Transcribed_RNA"/>
</dbReference>
<organism evidence="1">
    <name type="scientific">Anguilla anguilla</name>
    <name type="common">European freshwater eel</name>
    <name type="synonym">Muraena anguilla</name>
    <dbReference type="NCBI Taxonomy" id="7936"/>
    <lineage>
        <taxon>Eukaryota</taxon>
        <taxon>Metazoa</taxon>
        <taxon>Chordata</taxon>
        <taxon>Craniata</taxon>
        <taxon>Vertebrata</taxon>
        <taxon>Euteleostomi</taxon>
        <taxon>Actinopterygii</taxon>
        <taxon>Neopterygii</taxon>
        <taxon>Teleostei</taxon>
        <taxon>Anguilliformes</taxon>
        <taxon>Anguillidae</taxon>
        <taxon>Anguilla</taxon>
    </lineage>
</organism>
<dbReference type="AlphaFoldDB" id="A0A0E9W5R9"/>